<evidence type="ECO:0000256" key="6">
    <source>
        <dbReference type="ARBA" id="ARBA00023180"/>
    </source>
</evidence>
<feature type="domain" description="Sushi" evidence="9">
    <location>
        <begin position="427"/>
        <end position="484"/>
    </location>
</feature>
<name>A0AAN0K1B1_AMPQE</name>
<dbReference type="Proteomes" id="UP000007879">
    <property type="component" value="Unassembled WGS sequence"/>
</dbReference>
<feature type="domain" description="Sushi" evidence="9">
    <location>
        <begin position="311"/>
        <end position="368"/>
    </location>
</feature>
<feature type="disulfide bond" evidence="7">
    <location>
        <begin position="455"/>
        <end position="482"/>
    </location>
</feature>
<dbReference type="InterPro" id="IPR035976">
    <property type="entry name" value="Sushi/SCR/CCP_sf"/>
</dbReference>
<dbReference type="GO" id="GO:0016020">
    <property type="term" value="C:membrane"/>
    <property type="evidence" value="ECO:0007669"/>
    <property type="project" value="UniProtKB-SubCell"/>
</dbReference>
<evidence type="ECO:0000313" key="10">
    <source>
        <dbReference type="EnsemblMetazoa" id="XP_019862954.1"/>
    </source>
</evidence>
<proteinExistence type="predicted"/>
<dbReference type="InterPro" id="IPR051277">
    <property type="entry name" value="SEZ6_CSMD_C4BPB_Regulators"/>
</dbReference>
<dbReference type="CDD" id="cd00033">
    <property type="entry name" value="CCP"/>
    <property type="match status" value="5"/>
</dbReference>
<reference evidence="11" key="1">
    <citation type="journal article" date="2010" name="Nature">
        <title>The Amphimedon queenslandica genome and the evolution of animal complexity.</title>
        <authorList>
            <person name="Srivastava M."/>
            <person name="Simakov O."/>
            <person name="Chapman J."/>
            <person name="Fahey B."/>
            <person name="Gauthier M.E."/>
            <person name="Mitros T."/>
            <person name="Richards G.S."/>
            <person name="Conaco C."/>
            <person name="Dacre M."/>
            <person name="Hellsten U."/>
            <person name="Larroux C."/>
            <person name="Putnam N.H."/>
            <person name="Stanke M."/>
            <person name="Adamska M."/>
            <person name="Darling A."/>
            <person name="Degnan S.M."/>
            <person name="Oakley T.H."/>
            <person name="Plachetzki D.C."/>
            <person name="Zhai Y."/>
            <person name="Adamski M."/>
            <person name="Calcino A."/>
            <person name="Cummins S.F."/>
            <person name="Goodstein D.M."/>
            <person name="Harris C."/>
            <person name="Jackson D.J."/>
            <person name="Leys S.P."/>
            <person name="Shu S."/>
            <person name="Woodcroft B.J."/>
            <person name="Vervoort M."/>
            <person name="Kosik K.S."/>
            <person name="Manning G."/>
            <person name="Degnan B.M."/>
            <person name="Rokhsar D.S."/>
        </authorList>
    </citation>
    <scope>NUCLEOTIDE SEQUENCE [LARGE SCALE GENOMIC DNA]</scope>
</reference>
<sequence length="519" mass="56117">MLILYVLVVCALCAQISNAQTCRVGNDYQLQSKLSNSNTRGRWFLNTAVPATCSGSINRYRVRYYDNNLNDGNYDIILAVWKPTNSNLTYEKDSATMKEYTLNYDDKRRRKRATNTFNTFDAVGVRKDSVIGVYIVNSKPLPVIGYKSSGNPIYSIPIGACVATTVASTSIINCTGSNQPTYVIHAETDITVVNCNTPPTVSNANYSQLDGDTEYGARVQYSCSTGYNINGNDTISCLLNASWSSPTPSCSLVDCGNPGEPANGYTNDNVFTYQSTVQYHCNEGYQLSGDSSIECTSNGNWNNTLPNCAIINCTDPDTPTNGTRNGTVFTFNSTVLYSCDTGYTITGASSLTCLSNGSWDASAPSCDIVNCSNPGTPTNGERFGSVFTYNAEVVYSCNEEYSLVGVPVITCQSNGYWSDALPSCVYIDCTDPDIPDNGLRTGSNFSFNSSVNFTCYPGYQLTGSDAITCSSDGKWSNDIPSCNITYCNVPMSPANGNVSYTSLSVNSSVYFTCDTGYTL</sequence>
<evidence type="ECO:0000256" key="3">
    <source>
        <dbReference type="ARBA" id="ARBA00022737"/>
    </source>
</evidence>
<reference evidence="10" key="2">
    <citation type="submission" date="2024-06" db="UniProtKB">
        <authorList>
            <consortium name="EnsemblMetazoa"/>
        </authorList>
    </citation>
    <scope>IDENTIFICATION</scope>
</reference>
<dbReference type="FunFam" id="2.10.70.10:FF:000011">
    <property type="entry name" value="CUB and sushi domain-containing protein 3 isoform A"/>
    <property type="match status" value="3"/>
</dbReference>
<dbReference type="PANTHER" id="PTHR45656:SF4">
    <property type="entry name" value="PROTEIN CBR-CLEC-78"/>
    <property type="match status" value="1"/>
</dbReference>
<feature type="disulfide bond" evidence="7">
    <location>
        <begin position="223"/>
        <end position="250"/>
    </location>
</feature>
<evidence type="ECO:0000256" key="4">
    <source>
        <dbReference type="ARBA" id="ARBA00023136"/>
    </source>
</evidence>
<feature type="disulfide bond" evidence="7">
    <location>
        <begin position="281"/>
        <end position="308"/>
    </location>
</feature>
<dbReference type="KEGG" id="aqu:109591734"/>
<dbReference type="SMART" id="SM00032">
    <property type="entry name" value="CCP"/>
    <property type="match status" value="5"/>
</dbReference>
<keyword evidence="5 7" id="KW-1015">Disulfide bond</keyword>
<dbReference type="InterPro" id="IPR000436">
    <property type="entry name" value="Sushi_SCR_CCP_dom"/>
</dbReference>
<dbReference type="EnsemblMetazoa" id="XM_020007395.1">
    <property type="protein sequence ID" value="XP_019862954.1"/>
    <property type="gene ID" value="LOC109591734"/>
</dbReference>
<dbReference type="GeneID" id="109591734"/>
<protein>
    <recommendedName>
        <fullName evidence="9">Sushi domain-containing protein</fullName>
    </recommendedName>
</protein>
<evidence type="ECO:0000256" key="5">
    <source>
        <dbReference type="ARBA" id="ARBA00023157"/>
    </source>
</evidence>
<comment type="subcellular location">
    <subcellularLocation>
        <location evidence="1">Membrane</location>
    </subcellularLocation>
</comment>
<keyword evidence="7" id="KW-0768">Sushi</keyword>
<feature type="domain" description="Sushi" evidence="9">
    <location>
        <begin position="253"/>
        <end position="310"/>
    </location>
</feature>
<dbReference type="Gene3D" id="2.10.70.10">
    <property type="entry name" value="Complement Module, domain 1"/>
    <property type="match status" value="6"/>
</dbReference>
<dbReference type="Pfam" id="PF00084">
    <property type="entry name" value="Sushi"/>
    <property type="match status" value="5"/>
</dbReference>
<evidence type="ECO:0000259" key="9">
    <source>
        <dbReference type="PROSITE" id="PS50923"/>
    </source>
</evidence>
<evidence type="ECO:0000256" key="7">
    <source>
        <dbReference type="PROSITE-ProRule" id="PRU00302"/>
    </source>
</evidence>
<keyword evidence="6" id="KW-0325">Glycoprotein</keyword>
<dbReference type="PROSITE" id="PS50923">
    <property type="entry name" value="SUSHI"/>
    <property type="match status" value="5"/>
</dbReference>
<evidence type="ECO:0000256" key="1">
    <source>
        <dbReference type="ARBA" id="ARBA00004370"/>
    </source>
</evidence>
<evidence type="ECO:0000256" key="8">
    <source>
        <dbReference type="SAM" id="SignalP"/>
    </source>
</evidence>
<feature type="chain" id="PRO_5042977557" description="Sushi domain-containing protein" evidence="8">
    <location>
        <begin position="20"/>
        <end position="519"/>
    </location>
</feature>
<feature type="domain" description="Sushi" evidence="9">
    <location>
        <begin position="369"/>
        <end position="426"/>
    </location>
</feature>
<feature type="domain" description="Sushi" evidence="9">
    <location>
        <begin position="193"/>
        <end position="252"/>
    </location>
</feature>
<dbReference type="SUPFAM" id="SSF57535">
    <property type="entry name" value="Complement control module/SCR domain"/>
    <property type="match status" value="6"/>
</dbReference>
<dbReference type="RefSeq" id="XP_019862954.1">
    <property type="nucleotide sequence ID" value="XM_020007395.1"/>
</dbReference>
<evidence type="ECO:0000313" key="11">
    <source>
        <dbReference type="Proteomes" id="UP000007879"/>
    </source>
</evidence>
<accession>A0AAN0K1B1</accession>
<keyword evidence="11" id="KW-1185">Reference proteome</keyword>
<evidence type="ECO:0000256" key="2">
    <source>
        <dbReference type="ARBA" id="ARBA00022729"/>
    </source>
</evidence>
<keyword evidence="2 8" id="KW-0732">Signal</keyword>
<feature type="disulfide bond" evidence="7">
    <location>
        <begin position="397"/>
        <end position="424"/>
    </location>
</feature>
<comment type="caution">
    <text evidence="7">Lacks conserved residue(s) required for the propagation of feature annotation.</text>
</comment>
<dbReference type="PANTHER" id="PTHR45656">
    <property type="entry name" value="PROTEIN CBR-CLEC-78"/>
    <property type="match status" value="1"/>
</dbReference>
<feature type="signal peptide" evidence="8">
    <location>
        <begin position="1"/>
        <end position="19"/>
    </location>
</feature>
<keyword evidence="3" id="KW-0677">Repeat</keyword>
<dbReference type="AlphaFoldDB" id="A0AAN0K1B1"/>
<keyword evidence="4" id="KW-0472">Membrane</keyword>
<organism evidence="10 11">
    <name type="scientific">Amphimedon queenslandica</name>
    <name type="common">Sponge</name>
    <dbReference type="NCBI Taxonomy" id="400682"/>
    <lineage>
        <taxon>Eukaryota</taxon>
        <taxon>Metazoa</taxon>
        <taxon>Porifera</taxon>
        <taxon>Demospongiae</taxon>
        <taxon>Heteroscleromorpha</taxon>
        <taxon>Haplosclerida</taxon>
        <taxon>Niphatidae</taxon>
        <taxon>Amphimedon</taxon>
    </lineage>
</organism>
<feature type="disulfide bond" evidence="7">
    <location>
        <begin position="339"/>
        <end position="366"/>
    </location>
</feature>